<evidence type="ECO:0000256" key="1">
    <source>
        <dbReference type="SAM" id="MobiDB-lite"/>
    </source>
</evidence>
<feature type="compositionally biased region" description="Low complexity" evidence="1">
    <location>
        <begin position="1624"/>
        <end position="1636"/>
    </location>
</feature>
<feature type="region of interest" description="Disordered" evidence="1">
    <location>
        <begin position="1389"/>
        <end position="1487"/>
    </location>
</feature>
<accession>A0A388LFV6</accession>
<dbReference type="Proteomes" id="UP000265515">
    <property type="component" value="Unassembled WGS sequence"/>
</dbReference>
<feature type="compositionally biased region" description="Basic and acidic residues" evidence="1">
    <location>
        <begin position="1248"/>
        <end position="1258"/>
    </location>
</feature>
<feature type="compositionally biased region" description="Polar residues" evidence="1">
    <location>
        <begin position="1701"/>
        <end position="1710"/>
    </location>
</feature>
<sequence>MTSPKKTSTSAGGSAPDGPKYVHFKDKWFLDFVVEGSLVGPALFLRSAAFPDAKGAEHVLPVGTILSFQKQAGGLLKLQTNVFYDICRLPLKGVKGAMVSIKNFAGYGSNMLRCRHFQGLYDSKSRPLPHPVEYLDLALKVDKERPVLPREYVFRLLPAPEGSSGLAQETPLTKAAQGSIIHGTEGHDVGQAGRSHLKLGPISSRSTSDGTVPSLASPDAGTHRVVTPKVLTLRCQGDKFSLRDETRRRESSGGEPTSSEKKRERQKAVREEVEEQTRHMKRMRGEEELMTGEDERVLGKRPARMRGGQEEGAKKRQSKKEPATASKKTKRDGGLTIVEGQALEDVGEGIAAAGEPSEKSKRKHAAEEGDRPKKARKRKGGEGTSGGEGSVGKVYDEAAAFWLEYERNDDGKIVEKEDPIQLVIDPRKVCDIPLWEDYYNHCSLKTESVDNIKNAMLTQFREEKGKIWTKNALVVAPIYRSVTERTERAQRVHKDDFKLEDKDKFFYYPINGQHTMAAVKELEGEEIFELWKMHSWPARVVWFSVEDFGGYVQVSLSENTRHKQSLQRSQKSAFLDMRDAWEKAGRPVAIQGNPSGKEAKKQAFFKFQKMLLAKSPNGAHWTMAQKATTLADKEKVAAICHALRQWMPLVTADDTVFQKGMEFYDKWAKGKLLGGDGKTPLSKPGKYMPEKSSGLQAIPEVGSRGAAGETKLGWLIRVPPPHNTKKTQMSDKFFVVVKEPDMFCWQSLADMTDNEQLSTLEDILVLKGVFVQSAGKTLKRQHKPGIKEMVAMRKVDRMMLRMFHYILFLEQEQEAEVWCNGSDFFRTEEALLAKFGPHGLTKQVNRVTSLIPFGYPPHQAHIRLTEIREIVRHYVCNVYVLDLCDPTLLKDWAEDDFAFLQNLLHTLSPRHWSLVVFFPSRWELSFLKGMAKLTVHHVRTGKWVRHAQKKATMREGNMLVEDYDRLYVVFNGENLADNTVAVFPAGSPSKPPRAKAQSPAKAAAAARSKVGSYSDPSGQAVACFDVADEDKFTRSQWEDGGVTSVRGAAYGDRERKPAHLFSLLENFCRVGQTVFFFGKAHASVVWELLRSGRNVVVLEDEARMILLEFVKTRVGDPRNHCSFVETTGERNWEPTRDLYWKLPEKKRMEVWEFLFQSGPPAQTDMEYNRRRNLVFGVLKGYHGAPRESVSSFLRRLEHVYFMLEEELTLENYKAQFDEDDAFDAEDMEEVSDSETFDFESMELPRLATHGDDEREHQGGSRRYSTSPGGLKRAVLLRQAPPVHIRGCLGPQCRLAPRIFQPAVKNGKWVMAIKKADGKWSGLNRLGAGLFRRKAKETLVEHLSVVNPGRSVEDVNAYAGQKLDELYDNKMLEFRAPFYLLDTAPSRGIDWRMSQPPAGGQHPGGGGGGSGGDSSGDGSDDAEGKGSGGEGSGKKSYAGKGSGETLSGSKGLLKQGRAARVRAEKGRAEKGWAARGRAESVGSSGASPGDLKATAMGVDIPICKALSPCSLQFSNVEIQDWSSRKVMEGPTTGVLGTGAREHQCHDSNGESVNLQIASTAAPGEEEFSQETHVVHREEQTQHSLPRKVLDLAGMPLLRRSKGASVSSLSSGERRQVRIDSELLASPSRPSASDAARATVQGDEENVRSNPLHLQLESGASEHQCHASECVFVDFENMSTLAPENEQLSQELNGVQREEELRQGSSRNTISIGETEEELRHGSSETTMDIVDTEEIMHSGSPLTTQEGDVEGGQWTFVEGEIRGEERCSSTLVEARLSGDEDVDEPLVEARVSGDAASEERFVDVRLLGDEEGDDHDSLVSCSGGEQGDRPSVLSSVEKSKLWKTSTWLATQQVKNKVIQRLSSVPVGKSYFGKTSRWLATKVRWRWSATQPWSRCRISNALWTLAQWRDGRPISLEGLLSTVRFVNSSTRSSVTVQLRGHPD</sequence>
<evidence type="ECO:0000313" key="2">
    <source>
        <dbReference type="EMBL" id="GBG81147.1"/>
    </source>
</evidence>
<reference evidence="2 3" key="1">
    <citation type="journal article" date="2018" name="Cell">
        <title>The Chara Genome: Secondary Complexity and Implications for Plant Terrestrialization.</title>
        <authorList>
            <person name="Nishiyama T."/>
            <person name="Sakayama H."/>
            <person name="Vries J.D."/>
            <person name="Buschmann H."/>
            <person name="Saint-Marcoux D."/>
            <person name="Ullrich K.K."/>
            <person name="Haas F.B."/>
            <person name="Vanderstraeten L."/>
            <person name="Becker D."/>
            <person name="Lang D."/>
            <person name="Vosolsobe S."/>
            <person name="Rombauts S."/>
            <person name="Wilhelmsson P.K.I."/>
            <person name="Janitza P."/>
            <person name="Kern R."/>
            <person name="Heyl A."/>
            <person name="Rumpler F."/>
            <person name="Villalobos L.I.A.C."/>
            <person name="Clay J.M."/>
            <person name="Skokan R."/>
            <person name="Toyoda A."/>
            <person name="Suzuki Y."/>
            <person name="Kagoshima H."/>
            <person name="Schijlen E."/>
            <person name="Tajeshwar N."/>
            <person name="Catarino B."/>
            <person name="Hetherington A.J."/>
            <person name="Saltykova A."/>
            <person name="Bonnot C."/>
            <person name="Breuninger H."/>
            <person name="Symeonidi A."/>
            <person name="Radhakrishnan G.V."/>
            <person name="Van Nieuwerburgh F."/>
            <person name="Deforce D."/>
            <person name="Chang C."/>
            <person name="Karol K.G."/>
            <person name="Hedrich R."/>
            <person name="Ulvskov P."/>
            <person name="Glockner G."/>
            <person name="Delwiche C.F."/>
            <person name="Petrasek J."/>
            <person name="Van de Peer Y."/>
            <person name="Friml J."/>
            <person name="Beilby M."/>
            <person name="Dolan L."/>
            <person name="Kohara Y."/>
            <person name="Sugano S."/>
            <person name="Fujiyama A."/>
            <person name="Delaux P.-M."/>
            <person name="Quint M."/>
            <person name="TheiBen G."/>
            <person name="Hagemann M."/>
            <person name="Harholt J."/>
            <person name="Dunand C."/>
            <person name="Zachgo S."/>
            <person name="Langdale J."/>
            <person name="Maumus F."/>
            <person name="Straeten D.V.D."/>
            <person name="Gould S.B."/>
            <person name="Rensing S.A."/>
        </authorList>
    </citation>
    <scope>NUCLEOTIDE SEQUENCE [LARGE SCALE GENOMIC DNA]</scope>
    <source>
        <strain evidence="2 3">S276</strain>
    </source>
</reference>
<keyword evidence="3" id="KW-1185">Reference proteome</keyword>
<feature type="region of interest" description="Disordered" evidence="1">
    <location>
        <begin position="1248"/>
        <end position="1267"/>
    </location>
</feature>
<feature type="compositionally biased region" description="Gly residues" evidence="1">
    <location>
        <begin position="1400"/>
        <end position="1414"/>
    </location>
</feature>
<feature type="region of interest" description="Disordered" evidence="1">
    <location>
        <begin position="1685"/>
        <end position="1725"/>
    </location>
</feature>
<organism evidence="2 3">
    <name type="scientific">Chara braunii</name>
    <name type="common">Braun's stonewort</name>
    <dbReference type="NCBI Taxonomy" id="69332"/>
    <lineage>
        <taxon>Eukaryota</taxon>
        <taxon>Viridiplantae</taxon>
        <taxon>Streptophyta</taxon>
        <taxon>Charophyceae</taxon>
        <taxon>Charales</taxon>
        <taxon>Characeae</taxon>
        <taxon>Chara</taxon>
    </lineage>
</organism>
<feature type="compositionally biased region" description="Basic and acidic residues" evidence="1">
    <location>
        <begin position="237"/>
        <end position="298"/>
    </location>
</feature>
<feature type="region of interest" description="Disordered" evidence="1">
    <location>
        <begin position="1624"/>
        <end position="1646"/>
    </location>
</feature>
<feature type="region of interest" description="Disordered" evidence="1">
    <location>
        <begin position="237"/>
        <end position="391"/>
    </location>
</feature>
<feature type="region of interest" description="Disordered" evidence="1">
    <location>
        <begin position="1811"/>
        <end position="1830"/>
    </location>
</feature>
<protein>
    <submittedName>
        <fullName evidence="2">Uncharacterized protein</fullName>
    </submittedName>
</protein>
<feature type="compositionally biased region" description="Basic and acidic residues" evidence="1">
    <location>
        <begin position="1460"/>
        <end position="1477"/>
    </location>
</feature>
<name>A0A388LFV6_CHABU</name>
<comment type="caution">
    <text evidence="2">The sequence shown here is derived from an EMBL/GenBank/DDBJ whole genome shotgun (WGS) entry which is preliminary data.</text>
</comment>
<feature type="compositionally biased region" description="Basic and acidic residues" evidence="1">
    <location>
        <begin position="307"/>
        <end position="322"/>
    </location>
</feature>
<dbReference type="EMBL" id="BFEA01000365">
    <property type="protein sequence ID" value="GBG81147.1"/>
    <property type="molecule type" value="Genomic_DNA"/>
</dbReference>
<feature type="region of interest" description="Disordered" evidence="1">
    <location>
        <begin position="183"/>
        <end position="223"/>
    </location>
</feature>
<evidence type="ECO:0000313" key="3">
    <source>
        <dbReference type="Proteomes" id="UP000265515"/>
    </source>
</evidence>
<dbReference type="Gramene" id="GBG81147">
    <property type="protein sequence ID" value="GBG81147"/>
    <property type="gene ID" value="CBR_g31823"/>
</dbReference>
<gene>
    <name evidence="2" type="ORF">CBR_g31823</name>
</gene>
<proteinExistence type="predicted"/>